<name>A0A656D1G2_KRYT1</name>
<dbReference type="AlphaFoldDB" id="A0A656D1G2"/>
<feature type="compositionally biased region" description="Low complexity" evidence="1">
    <location>
        <begin position="151"/>
        <end position="174"/>
    </location>
</feature>
<feature type="domain" description="Secretion system C-terminal sorting" evidence="2">
    <location>
        <begin position="551"/>
        <end position="626"/>
    </location>
</feature>
<evidence type="ECO:0000313" key="4">
    <source>
        <dbReference type="Proteomes" id="UP000243065"/>
    </source>
</evidence>
<evidence type="ECO:0000256" key="1">
    <source>
        <dbReference type="SAM" id="MobiDB-lite"/>
    </source>
</evidence>
<reference evidence="3 4" key="1">
    <citation type="submission" date="2015-11" db="EMBL/GenBank/DDBJ databases">
        <authorList>
            <person name="Varghese N."/>
        </authorList>
    </citation>
    <scope>NUCLEOTIDE SEQUENCE [LARGE SCALE GENOMIC DNA]</scope>
    <source>
        <strain evidence="3 4">JGI-24</strain>
    </source>
</reference>
<protein>
    <submittedName>
        <fullName evidence="3">Por secretion system C-terminal sorting domain-containing protein</fullName>
    </submittedName>
</protein>
<dbReference type="InterPro" id="IPR026444">
    <property type="entry name" value="Secre_tail"/>
</dbReference>
<accession>A0A656D1G2</accession>
<dbReference type="Gene3D" id="2.60.40.10">
    <property type="entry name" value="Immunoglobulins"/>
    <property type="match status" value="1"/>
</dbReference>
<dbReference type="InterPro" id="IPR013783">
    <property type="entry name" value="Ig-like_fold"/>
</dbReference>
<dbReference type="Gene3D" id="2.60.40.4070">
    <property type="match status" value="1"/>
</dbReference>
<gene>
    <name evidence="3" type="ORF">JGI24_00096</name>
</gene>
<keyword evidence="4" id="KW-1185">Reference proteome</keyword>
<dbReference type="RefSeq" id="WP_159420539.1">
    <property type="nucleotide sequence ID" value="NZ_CZVU01000002.1"/>
</dbReference>
<dbReference type="Pfam" id="PF18962">
    <property type="entry name" value="Por_Secre_tail"/>
    <property type="match status" value="1"/>
</dbReference>
<dbReference type="NCBIfam" id="TIGR04183">
    <property type="entry name" value="Por_Secre_tail"/>
    <property type="match status" value="1"/>
</dbReference>
<organism evidence="3 4">
    <name type="scientific">Kryptobacter tengchongensis</name>
    <dbReference type="NCBI Taxonomy" id="1643429"/>
    <lineage>
        <taxon>Bacteria</taxon>
        <taxon>Pseudomonadati</taxon>
        <taxon>Candidatus Kryptoniota</taxon>
        <taxon>Candidatus Kryptobacter</taxon>
    </lineage>
</organism>
<dbReference type="Proteomes" id="UP000243065">
    <property type="component" value="Unassembled WGS sequence"/>
</dbReference>
<evidence type="ECO:0000313" key="3">
    <source>
        <dbReference type="EMBL" id="CUS96359.1"/>
    </source>
</evidence>
<feature type="region of interest" description="Disordered" evidence="1">
    <location>
        <begin position="151"/>
        <end position="175"/>
    </location>
</feature>
<dbReference type="OrthoDB" id="5500612at2"/>
<sequence length="629" mass="69493">MRNVILFLIVFVNWYLYSQTVPSAQSLPYSQDFSSLPWNSSTYPDGWNGWTLGTNPSGPTEFKETAPIADSLLNPSGDASKNAGRIWNYNGKLGFLPTGQFNPALVLAINTFGFRRVIIRYDIMTIRNPYDGTNNTRINKVALQYRAASDTGSYTTTSDSSYENNTTTQTGNTTDPQKLETHIVMLPSDCDNKSVVQLRWVTRQVSGSGSRPSFAVDNIYINGTRFFTENGAIGGGYFYGLELDGSNISLNLNGDLTVDTLIFTQNGKVITGEKILKVNSQITGAGPGKFIEGNLVYPVSSTGSKKWETGQGSDYLPVTIDFTDLVGSGDVTVSVIDSVTQRPDGPLGNNKVLRRWFRIQQSGISSFQANITFSYSDADLARQGITDENSLRVFKWDGTQWIELNVIARDVDNNTITVSGVSSFSDFVISGTGDAPLPVQVVNVSAEVVGNIVKLRIKTQVEREDFLGFNIYRGRGDENYILVGSYQSEASLKAKGNGAFGSDYEFVDKGVVESGKYYYRIEAVSRYERKDIDVIQVVVDVPKKYALYQNYPNPFNPYTTIKFELPVASSVRLELYNSAGQKVKDLFVGELPAGYHEVKVDGRDLSSGVYFYVLRANDFVGVKKMVLVK</sequence>
<evidence type="ECO:0000259" key="2">
    <source>
        <dbReference type="Pfam" id="PF18962"/>
    </source>
</evidence>
<dbReference type="EMBL" id="CZVU01000002">
    <property type="protein sequence ID" value="CUS96359.1"/>
    <property type="molecule type" value="Genomic_DNA"/>
</dbReference>
<proteinExistence type="predicted"/>